<reference evidence="1" key="2">
    <citation type="submission" date="2020-06" db="EMBL/GenBank/DDBJ databases">
        <title>Helianthus annuus Genome sequencing and assembly Release 2.</title>
        <authorList>
            <person name="Gouzy J."/>
            <person name="Langlade N."/>
            <person name="Munos S."/>
        </authorList>
    </citation>
    <scope>NUCLEOTIDE SEQUENCE</scope>
    <source>
        <tissue evidence="1">Leaves</tissue>
    </source>
</reference>
<dbReference type="AlphaFoldDB" id="A0A9K3E9X9"/>
<sequence>MDRWKEPNGIGKELKQKWCRQHTLRASLSSNFSNIFGPCEKKPRPKGLYATIPIPSSLKEGKTILHLQVGIISSSTSRDCKDHSNCTAVIGCTTCALLMVDADASDNPTYLILPSSTSFFSSPIYKQKRNIKS</sequence>
<dbReference type="Gramene" id="mRNA:HanXRQr2_Chr14g0637501">
    <property type="protein sequence ID" value="mRNA:HanXRQr2_Chr14g0637501"/>
    <property type="gene ID" value="HanXRQr2_Chr14g0637501"/>
</dbReference>
<dbReference type="EMBL" id="MNCJ02000329">
    <property type="protein sequence ID" value="KAF5768531.1"/>
    <property type="molecule type" value="Genomic_DNA"/>
</dbReference>
<evidence type="ECO:0000313" key="2">
    <source>
        <dbReference type="Proteomes" id="UP000215914"/>
    </source>
</evidence>
<proteinExistence type="predicted"/>
<comment type="caution">
    <text evidence="1">The sequence shown here is derived from an EMBL/GenBank/DDBJ whole genome shotgun (WGS) entry which is preliminary data.</text>
</comment>
<dbReference type="Proteomes" id="UP000215914">
    <property type="component" value="Unassembled WGS sequence"/>
</dbReference>
<evidence type="ECO:0000313" key="1">
    <source>
        <dbReference type="EMBL" id="KAF5768531.1"/>
    </source>
</evidence>
<keyword evidence="2" id="KW-1185">Reference proteome</keyword>
<gene>
    <name evidence="1" type="ORF">HanXRQr2_Chr14g0637501</name>
</gene>
<reference evidence="1" key="1">
    <citation type="journal article" date="2017" name="Nature">
        <title>The sunflower genome provides insights into oil metabolism, flowering and Asterid evolution.</title>
        <authorList>
            <person name="Badouin H."/>
            <person name="Gouzy J."/>
            <person name="Grassa C.J."/>
            <person name="Murat F."/>
            <person name="Staton S.E."/>
            <person name="Cottret L."/>
            <person name="Lelandais-Briere C."/>
            <person name="Owens G.L."/>
            <person name="Carrere S."/>
            <person name="Mayjonade B."/>
            <person name="Legrand L."/>
            <person name="Gill N."/>
            <person name="Kane N.C."/>
            <person name="Bowers J.E."/>
            <person name="Hubner S."/>
            <person name="Bellec A."/>
            <person name="Berard A."/>
            <person name="Berges H."/>
            <person name="Blanchet N."/>
            <person name="Boniface M.C."/>
            <person name="Brunel D."/>
            <person name="Catrice O."/>
            <person name="Chaidir N."/>
            <person name="Claudel C."/>
            <person name="Donnadieu C."/>
            <person name="Faraut T."/>
            <person name="Fievet G."/>
            <person name="Helmstetter N."/>
            <person name="King M."/>
            <person name="Knapp S.J."/>
            <person name="Lai Z."/>
            <person name="Le Paslier M.C."/>
            <person name="Lippi Y."/>
            <person name="Lorenzon L."/>
            <person name="Mandel J.R."/>
            <person name="Marage G."/>
            <person name="Marchand G."/>
            <person name="Marquand E."/>
            <person name="Bret-Mestries E."/>
            <person name="Morien E."/>
            <person name="Nambeesan S."/>
            <person name="Nguyen T."/>
            <person name="Pegot-Espagnet P."/>
            <person name="Pouilly N."/>
            <person name="Raftis F."/>
            <person name="Sallet E."/>
            <person name="Schiex T."/>
            <person name="Thomas J."/>
            <person name="Vandecasteele C."/>
            <person name="Vares D."/>
            <person name="Vear F."/>
            <person name="Vautrin S."/>
            <person name="Crespi M."/>
            <person name="Mangin B."/>
            <person name="Burke J.M."/>
            <person name="Salse J."/>
            <person name="Munos S."/>
            <person name="Vincourt P."/>
            <person name="Rieseberg L.H."/>
            <person name="Langlade N.B."/>
        </authorList>
    </citation>
    <scope>NUCLEOTIDE SEQUENCE</scope>
    <source>
        <tissue evidence="1">Leaves</tissue>
    </source>
</reference>
<protein>
    <submittedName>
        <fullName evidence="1">Uncharacterized protein</fullName>
    </submittedName>
</protein>
<accession>A0A9K3E9X9</accession>
<name>A0A9K3E9X9_HELAN</name>
<organism evidence="1 2">
    <name type="scientific">Helianthus annuus</name>
    <name type="common">Common sunflower</name>
    <dbReference type="NCBI Taxonomy" id="4232"/>
    <lineage>
        <taxon>Eukaryota</taxon>
        <taxon>Viridiplantae</taxon>
        <taxon>Streptophyta</taxon>
        <taxon>Embryophyta</taxon>
        <taxon>Tracheophyta</taxon>
        <taxon>Spermatophyta</taxon>
        <taxon>Magnoliopsida</taxon>
        <taxon>eudicotyledons</taxon>
        <taxon>Gunneridae</taxon>
        <taxon>Pentapetalae</taxon>
        <taxon>asterids</taxon>
        <taxon>campanulids</taxon>
        <taxon>Asterales</taxon>
        <taxon>Asteraceae</taxon>
        <taxon>Asteroideae</taxon>
        <taxon>Heliantheae alliance</taxon>
        <taxon>Heliantheae</taxon>
        <taxon>Helianthus</taxon>
    </lineage>
</organism>